<proteinExistence type="predicted"/>
<evidence type="ECO:0000313" key="2">
    <source>
        <dbReference type="EMBL" id="SNT42662.1"/>
    </source>
</evidence>
<evidence type="ECO:0000256" key="1">
    <source>
        <dbReference type="SAM" id="MobiDB-lite"/>
    </source>
</evidence>
<protein>
    <submittedName>
        <fullName evidence="2">Uncharacterized protein</fullName>
    </submittedName>
</protein>
<feature type="region of interest" description="Disordered" evidence="1">
    <location>
        <begin position="1"/>
        <end position="37"/>
    </location>
</feature>
<evidence type="ECO:0000313" key="3">
    <source>
        <dbReference type="Proteomes" id="UP000198426"/>
    </source>
</evidence>
<organism evidence="2 3">
    <name type="scientific">Tropicimonas sediminicola</name>
    <dbReference type="NCBI Taxonomy" id="1031541"/>
    <lineage>
        <taxon>Bacteria</taxon>
        <taxon>Pseudomonadati</taxon>
        <taxon>Pseudomonadota</taxon>
        <taxon>Alphaproteobacteria</taxon>
        <taxon>Rhodobacterales</taxon>
        <taxon>Roseobacteraceae</taxon>
        <taxon>Tropicimonas</taxon>
    </lineage>
</organism>
<sequence>MTEYMSDRERDAAYAAGGVVLEDDDQWESEQWHSSID</sequence>
<dbReference type="AlphaFoldDB" id="A0A239MKL8"/>
<keyword evidence="3" id="KW-1185">Reference proteome</keyword>
<reference evidence="2 3" key="1">
    <citation type="submission" date="2017-06" db="EMBL/GenBank/DDBJ databases">
        <authorList>
            <person name="Kim H.J."/>
            <person name="Triplett B.A."/>
        </authorList>
    </citation>
    <scope>NUCLEOTIDE SEQUENCE [LARGE SCALE GENOMIC DNA]</scope>
    <source>
        <strain evidence="2 3">DSM 29339</strain>
    </source>
</reference>
<accession>A0A239MKL8</accession>
<name>A0A239MKL8_9RHOB</name>
<feature type="compositionally biased region" description="Basic and acidic residues" evidence="1">
    <location>
        <begin position="1"/>
        <end position="12"/>
    </location>
</feature>
<dbReference type="Proteomes" id="UP000198426">
    <property type="component" value="Unassembled WGS sequence"/>
</dbReference>
<gene>
    <name evidence="2" type="ORF">SAMN05421757_1251</name>
</gene>
<dbReference type="EMBL" id="FZOY01000025">
    <property type="protein sequence ID" value="SNT42662.1"/>
    <property type="molecule type" value="Genomic_DNA"/>
</dbReference>